<dbReference type="SUPFAM" id="SSF52922">
    <property type="entry name" value="TK C-terminal domain-like"/>
    <property type="match status" value="1"/>
</dbReference>
<evidence type="ECO:0000259" key="4">
    <source>
        <dbReference type="SMART" id="SM00861"/>
    </source>
</evidence>
<name>A0A0G1IC89_9BACT</name>
<comment type="caution">
    <text evidence="5">The sequence shown here is derived from an EMBL/GenBank/DDBJ whole genome shotgun (WGS) entry which is preliminary data.</text>
</comment>
<comment type="cofactor">
    <cofactor evidence="1">
        <name>thiamine diphosphate</name>
        <dbReference type="ChEBI" id="CHEBI:58937"/>
    </cofactor>
</comment>
<dbReference type="Gene3D" id="3.40.50.920">
    <property type="match status" value="1"/>
</dbReference>
<dbReference type="InterPro" id="IPR029061">
    <property type="entry name" value="THDP-binding"/>
</dbReference>
<dbReference type="InterPro" id="IPR001017">
    <property type="entry name" value="DH_E1"/>
</dbReference>
<organism evidence="5 6">
    <name type="scientific">Candidatus Giovannonibacteria bacterium GW2011_GWB1_44_23</name>
    <dbReference type="NCBI Taxonomy" id="1618652"/>
    <lineage>
        <taxon>Bacteria</taxon>
        <taxon>Candidatus Giovannoniibacteriota</taxon>
    </lineage>
</organism>
<dbReference type="SMART" id="SM00861">
    <property type="entry name" value="Transket_pyr"/>
    <property type="match status" value="1"/>
</dbReference>
<reference evidence="5 6" key="1">
    <citation type="journal article" date="2015" name="Nature">
        <title>rRNA introns, odd ribosomes, and small enigmatic genomes across a large radiation of phyla.</title>
        <authorList>
            <person name="Brown C.T."/>
            <person name="Hug L.A."/>
            <person name="Thomas B.C."/>
            <person name="Sharon I."/>
            <person name="Castelle C.J."/>
            <person name="Singh A."/>
            <person name="Wilkins M.J."/>
            <person name="Williams K.H."/>
            <person name="Banfield J.F."/>
        </authorList>
    </citation>
    <scope>NUCLEOTIDE SEQUENCE [LARGE SCALE GENOMIC DNA]</scope>
</reference>
<feature type="domain" description="Transketolase-like pyrimidine-binding" evidence="4">
    <location>
        <begin position="357"/>
        <end position="529"/>
    </location>
</feature>
<keyword evidence="2" id="KW-0560">Oxidoreductase</keyword>
<dbReference type="InterPro" id="IPR009014">
    <property type="entry name" value="Transketo_C/PFOR_II"/>
</dbReference>
<evidence type="ECO:0000256" key="3">
    <source>
        <dbReference type="ARBA" id="ARBA00023052"/>
    </source>
</evidence>
<gene>
    <name evidence="5" type="ORF">UW49_C0009G0017</name>
</gene>
<dbReference type="Pfam" id="PF02780">
    <property type="entry name" value="Transketolase_C"/>
    <property type="match status" value="1"/>
</dbReference>
<dbReference type="PANTHER" id="PTHR43257:SF2">
    <property type="entry name" value="PYRUVATE DEHYDROGENASE E1 COMPONENT SUBUNIT BETA"/>
    <property type="match status" value="1"/>
</dbReference>
<dbReference type="PANTHER" id="PTHR43257">
    <property type="entry name" value="PYRUVATE DEHYDROGENASE E1 COMPONENT BETA SUBUNIT"/>
    <property type="match status" value="1"/>
</dbReference>
<dbReference type="Gene3D" id="3.40.50.970">
    <property type="match status" value="2"/>
</dbReference>
<evidence type="ECO:0000313" key="6">
    <source>
        <dbReference type="Proteomes" id="UP000033977"/>
    </source>
</evidence>
<evidence type="ECO:0000313" key="5">
    <source>
        <dbReference type="EMBL" id="KKT56996.1"/>
    </source>
</evidence>
<protein>
    <submittedName>
        <fullName evidence="5">Dehydrogenase E1 component</fullName>
    </submittedName>
</protein>
<accession>A0A0G1IC89</accession>
<sequence length="684" mass="75428">MPKSSDFTPTRKIFVPTKEEHIRMYKLLLLTSVLGRELDRRKDEFEPIKIFTGIGQEAIYVGSVSAAEKYDWFAPDHRAMGVLLGRGLTPKEIICQDGAFAESIYSGYNFGIHIGSPEHHLIRFESDMALNVAVGTGLIDAVYYTRDIIEKKSSDENPVLLAYLGDGASAHGNAHSAFLFASTRKLPALFFINNNGYAIKTPVEYQRALARLGRIAEGYGMKFLVVDGNNVWNVWNATKMALDDIRNDGGPWIIECCTFRVSGHNAHETSEMSSYVPRDLRLEWLGEDPLEHYSLKLKLMRFLDDESEKIFRIEAEEKIAEAFSAMKAFSPPSKLHPVFAPRNTAILTTPKTSERILTYSAAINEALRQAMEMDLAVRIFGEDVENGGVHGVTKKLNKQFGKERIFHTSLDENGIFTYAIGMALAGLKPSPEVQFLPFLKYAFGPVSNYLATHHAVTGQGLSVVMRAPAGGGFISNNCHQEMIEAMLAHGGGIKIVCPSTPYAAKGLLMASFRDGNPVLFVEQISHYGKKGEVPEEPYEIPIGEAKTLLEGRDISIITYGAMMVERTLKAAEALAKEGISAEIIDLQTIVPMDREAVLCSVTKTERALIVHEAKTKFGVGAEIASMIGAYVSEVRRDIKEMSDFFVATKVLGAKDGPVTAHPALEVLRLPQVEDIVAAAKEMAR</sequence>
<keyword evidence="3" id="KW-0786">Thiamine pyrophosphate</keyword>
<dbReference type="SUPFAM" id="SSF52518">
    <property type="entry name" value="Thiamin diphosphate-binding fold (THDP-binding)"/>
    <property type="match status" value="2"/>
</dbReference>
<dbReference type="GO" id="GO:0016624">
    <property type="term" value="F:oxidoreductase activity, acting on the aldehyde or oxo group of donors, disulfide as acceptor"/>
    <property type="evidence" value="ECO:0007669"/>
    <property type="project" value="InterPro"/>
</dbReference>
<evidence type="ECO:0000256" key="2">
    <source>
        <dbReference type="ARBA" id="ARBA00023002"/>
    </source>
</evidence>
<dbReference type="Proteomes" id="UP000033977">
    <property type="component" value="Unassembled WGS sequence"/>
</dbReference>
<dbReference type="Pfam" id="PF02779">
    <property type="entry name" value="Transket_pyr"/>
    <property type="match status" value="1"/>
</dbReference>
<dbReference type="EMBL" id="LCIN01000009">
    <property type="protein sequence ID" value="KKT56996.1"/>
    <property type="molecule type" value="Genomic_DNA"/>
</dbReference>
<evidence type="ECO:0000256" key="1">
    <source>
        <dbReference type="ARBA" id="ARBA00001964"/>
    </source>
</evidence>
<dbReference type="InterPro" id="IPR005475">
    <property type="entry name" value="Transketolase-like_Pyr-bd"/>
</dbReference>
<dbReference type="AlphaFoldDB" id="A0A0G1IC89"/>
<dbReference type="Pfam" id="PF00676">
    <property type="entry name" value="E1_dh"/>
    <property type="match status" value="1"/>
</dbReference>
<dbReference type="InterPro" id="IPR033248">
    <property type="entry name" value="Transketolase_C"/>
</dbReference>
<proteinExistence type="predicted"/>